<dbReference type="Proteomes" id="UP000199028">
    <property type="component" value="Unassembled WGS sequence"/>
</dbReference>
<dbReference type="EMBL" id="FOFT01000025">
    <property type="protein sequence ID" value="SES51129.1"/>
    <property type="molecule type" value="Genomic_DNA"/>
</dbReference>
<keyword evidence="2" id="KW-1133">Transmembrane helix</keyword>
<accession>A0A1H9XYF4</accession>
<dbReference type="Pfam" id="PF26056">
    <property type="entry name" value="DUF8017"/>
    <property type="match status" value="1"/>
</dbReference>
<keyword evidence="5" id="KW-1185">Reference proteome</keyword>
<feature type="compositionally biased region" description="Low complexity" evidence="1">
    <location>
        <begin position="126"/>
        <end position="136"/>
    </location>
</feature>
<reference evidence="5" key="1">
    <citation type="submission" date="2016-10" db="EMBL/GenBank/DDBJ databases">
        <authorList>
            <person name="Varghese N."/>
            <person name="Submissions S."/>
        </authorList>
    </citation>
    <scope>NUCLEOTIDE SEQUENCE [LARGE SCALE GENOMIC DNA]</scope>
    <source>
        <strain evidence="5">CGMCC 4.578</strain>
    </source>
</reference>
<feature type="region of interest" description="Disordered" evidence="1">
    <location>
        <begin position="1"/>
        <end position="61"/>
    </location>
</feature>
<keyword evidence="2" id="KW-0812">Transmembrane</keyword>
<dbReference type="RefSeq" id="WP_090074291.1">
    <property type="nucleotide sequence ID" value="NZ_FOFT01000025.1"/>
</dbReference>
<proteinExistence type="predicted"/>
<gene>
    <name evidence="4" type="ORF">SAMN05216195_12567</name>
</gene>
<sequence length="326" mass="33782">MTYPGGGGQGGWNDQQGWGQQQQGDHQSGGYQTGGYQTGGYPQTGGFPQQGQFPDQGQFPQQGYGGYGGLGVYGGFDNEPPKKSKKTLWLVLSAVVLVLLVGGGLTWLLLSRSGGTTATNDPSPSPSTSAQPTDAACPKNEGQQCVETALGFNYEVPKNWDIIADAKIPVEGFAGISLSGVTTYGDYTCEGKSFTKGTNGGTLLPKSDINTTATDFTKALAAQYYSSGGDPKVTTTQPKPVKIQHTLKDGKKVTIDGVQVDATVTQTGNKCLAGKGTVKVVVLNGSNKLHVLAVNGDLEGGGGGTTPPLLKESDLQKIVDSLIPTS</sequence>
<feature type="domain" description="DUF8017" evidence="3">
    <location>
        <begin position="138"/>
        <end position="322"/>
    </location>
</feature>
<feature type="compositionally biased region" description="Gly residues" evidence="1">
    <location>
        <begin position="1"/>
        <end position="11"/>
    </location>
</feature>
<evidence type="ECO:0000256" key="1">
    <source>
        <dbReference type="SAM" id="MobiDB-lite"/>
    </source>
</evidence>
<evidence type="ECO:0000256" key="2">
    <source>
        <dbReference type="SAM" id="Phobius"/>
    </source>
</evidence>
<dbReference type="AlphaFoldDB" id="A0A1H9XYF4"/>
<protein>
    <recommendedName>
        <fullName evidence="3">DUF8017 domain-containing protein</fullName>
    </recommendedName>
</protein>
<feature type="compositionally biased region" description="Low complexity" evidence="1">
    <location>
        <begin position="12"/>
        <end position="30"/>
    </location>
</feature>
<dbReference type="OrthoDB" id="3697544at2"/>
<dbReference type="InterPro" id="IPR058330">
    <property type="entry name" value="DUF8017"/>
</dbReference>
<name>A0A1H9XYF4_9PSEU</name>
<organism evidence="4 5">
    <name type="scientific">Lentzea flaviverrucosa</name>
    <dbReference type="NCBI Taxonomy" id="200379"/>
    <lineage>
        <taxon>Bacteria</taxon>
        <taxon>Bacillati</taxon>
        <taxon>Actinomycetota</taxon>
        <taxon>Actinomycetes</taxon>
        <taxon>Pseudonocardiales</taxon>
        <taxon>Pseudonocardiaceae</taxon>
        <taxon>Lentzea</taxon>
    </lineage>
</organism>
<feature type="compositionally biased region" description="Low complexity" evidence="1">
    <location>
        <begin position="39"/>
        <end position="61"/>
    </location>
</feature>
<evidence type="ECO:0000313" key="4">
    <source>
        <dbReference type="EMBL" id="SES51129.1"/>
    </source>
</evidence>
<evidence type="ECO:0000259" key="3">
    <source>
        <dbReference type="Pfam" id="PF26056"/>
    </source>
</evidence>
<feature type="transmembrane region" description="Helical" evidence="2">
    <location>
        <begin position="88"/>
        <end position="110"/>
    </location>
</feature>
<evidence type="ECO:0000313" key="5">
    <source>
        <dbReference type="Proteomes" id="UP000199028"/>
    </source>
</evidence>
<feature type="region of interest" description="Disordered" evidence="1">
    <location>
        <begin position="115"/>
        <end position="140"/>
    </location>
</feature>
<keyword evidence="2" id="KW-0472">Membrane</keyword>